<evidence type="ECO:0000256" key="3">
    <source>
        <dbReference type="ARBA" id="ARBA00005848"/>
    </source>
</evidence>
<comment type="similarity">
    <text evidence="3">Belongs to the autotransporter-2 (AT-2) (TC 1.B.40) family.</text>
</comment>
<feature type="non-terminal residue" evidence="13">
    <location>
        <position position="1"/>
    </location>
</feature>
<keyword evidence="6" id="KW-0812">Transmembrane</keyword>
<keyword evidence="4" id="KW-0813">Transport</keyword>
<accession>A0A1Z9YTQ5</accession>
<proteinExistence type="inferred from homology"/>
<evidence type="ECO:0000256" key="9">
    <source>
        <dbReference type="ARBA" id="ARBA00023136"/>
    </source>
</evidence>
<reference evidence="13 14" key="1">
    <citation type="submission" date="2017-05" db="EMBL/GenBank/DDBJ databases">
        <title>Acinetobacter populi ANC 5415 (= PBJ7), whole genome shotgun sequencing project.</title>
        <authorList>
            <person name="Nemec A."/>
            <person name="Radolfova-Krizova L."/>
        </authorList>
    </citation>
    <scope>NUCLEOTIDE SEQUENCE [LARGE SCALE GENOMIC DNA]</scope>
    <source>
        <strain evidence="13 14">PBJ7</strain>
    </source>
</reference>
<comment type="caution">
    <text evidence="13">The sequence shown here is derived from an EMBL/GenBank/DDBJ whole genome shotgun (WGS) entry which is preliminary data.</text>
</comment>
<keyword evidence="9" id="KW-0472">Membrane</keyword>
<evidence type="ECO:0008006" key="15">
    <source>
        <dbReference type="Google" id="ProtNLM"/>
    </source>
</evidence>
<keyword evidence="14" id="KW-1185">Reference proteome</keyword>
<feature type="domain" description="Trimeric autotransporter adhesin YadA-like stalk" evidence="12">
    <location>
        <begin position="1122"/>
        <end position="1164"/>
    </location>
</feature>
<organism evidence="13 14">
    <name type="scientific">Acinetobacter populi</name>
    <dbReference type="NCBI Taxonomy" id="1582270"/>
    <lineage>
        <taxon>Bacteria</taxon>
        <taxon>Pseudomonadati</taxon>
        <taxon>Pseudomonadota</taxon>
        <taxon>Gammaproteobacteria</taxon>
        <taxon>Moraxellales</taxon>
        <taxon>Moraxellaceae</taxon>
        <taxon>Acinetobacter</taxon>
    </lineage>
</organism>
<evidence type="ECO:0000259" key="11">
    <source>
        <dbReference type="Pfam" id="PF03895"/>
    </source>
</evidence>
<feature type="domain" description="Trimeric autotransporter adhesin YadA-like C-terminal membrane anchor" evidence="11">
    <location>
        <begin position="1233"/>
        <end position="1286"/>
    </location>
</feature>
<evidence type="ECO:0000313" key="14">
    <source>
        <dbReference type="Proteomes" id="UP000196536"/>
    </source>
</evidence>
<dbReference type="SUPFAM" id="SSF101967">
    <property type="entry name" value="Adhesin YadA, collagen-binding domain"/>
    <property type="match status" value="1"/>
</dbReference>
<dbReference type="Pfam" id="PF03895">
    <property type="entry name" value="YadA_anchor"/>
    <property type="match status" value="1"/>
</dbReference>
<evidence type="ECO:0000256" key="2">
    <source>
        <dbReference type="ARBA" id="ARBA00004442"/>
    </source>
</evidence>
<comment type="subcellular location">
    <subcellularLocation>
        <location evidence="2">Cell outer membrane</location>
    </subcellularLocation>
    <subcellularLocation>
        <location evidence="1">Cell surface</location>
    </subcellularLocation>
</comment>
<dbReference type="Proteomes" id="UP000196536">
    <property type="component" value="Unassembled WGS sequence"/>
</dbReference>
<dbReference type="InterPro" id="IPR008635">
    <property type="entry name" value="Coiled_stalk_dom"/>
</dbReference>
<sequence length="1290" mass="129129">SSSDAINGSQLHAAQDSTANIIGGSVTNVDGSITGPFTTNGNNYDTIADAIEGESAAAKTEVEEGKNITVTSDVGADGQTIYTVATADDVNFNTVTVGDASGSPITLDGTTGTITGLSNTTLGTADFATAGRAATEEQLSSVSDSVSNIIGGGVTNNGGAVTGPVNVGGDSYTTIVEAIEDQSAKAKTTVSEGDNIVVTKTENADGSDNYEVATAKDVNFDSVTVGDATTGILIDGSSNKISNLAAGDVSSSSSDAINGSQLHAAQDSTATIIGGGVTNVDGSITGPFTANGNDYTTIAEAIEGESAAAKTEVEEGKNITVTSDVGADGQTIYTVATADDVNFNTVTVGDASGSPITLDGTTGTITGLTNTTLGTADFATAGRAATEEQLSSVSDSVSNIIGGGVTNNGGSVTGPVNVGGDSYTTIVEAIEDQSAKAKTTVSEGDNIVVTKSQNADGSDNYEVATAKDVNFDSVTVGDTYIDNSSVSTTNLTATGETKLGDNFVVNNEGATYNGPITDGTHIVNKDYVDNSVTELGDTPLTFAGNTGSVDKKLGDTVTIKGEGSKADSEYSAENIKTIVDDEGNIIVALDKNLSADSVTLNGQNGADGISLTGAAGAPGVNGQDGITRIIYADPTTGETEQVATLNDGLNFAGNTGDTIAKKLNETLTVKGELADEAKATAANTRVDSENGELVVKLAKNLTDLTSATFTTPAGDSSTIINGNGITITPTDTAPNGMVSLTKDGLNNGGNQITNVASGGTTETNAANIGDVKAAAAAAKTEVEQGKNITVKSETGDDGQTVYTVSTADDVNFDSVTVGNVVLDSTSNTISGLSNTTLGGADFATAGRAATEEQLNTTQNNLVTILGGNAVNNAGNVSITNIGGTGQDNINDAIASIKDAADNANQGWNVSTNGGNASNVKPGNTVDFKGDGSVVVSNDGNNVTVGLADKVTVGSGDNAVSIDGDSGQITVGNTTVAKDGITTGDTTLNDSGLTIAGGPSVTKDGIDAGNKTIIGVDSGLKDADGNVVDLAKADGNNAVNVDDLRNTVNDINSNVAAAKTEVTAGSNITVTQTKGADGQAVYEVATAKDVTFDSVTSGTVSADKVTVGNVVIDQSGINAGDQKVTNVANGTVSADSKDAVNGSQLYGYAEGVKNIIGGTTTYNAETGQYTNTNIGGTGKDNINDAIGAVNNNVIDLGNRLENAFYQTNKRIDKVEKEAKAGIASAMAMETAPFIPGKWTYAVGAAHHGGEQAVGATLRKTADNGRWAVTGGVATATEGDPSFRIGISGVID</sequence>
<dbReference type="EMBL" id="NEXX01000009">
    <property type="protein sequence ID" value="OUY05539.1"/>
    <property type="molecule type" value="Genomic_DNA"/>
</dbReference>
<feature type="domain" description="Trimeric autotransporter adhesin YadA-like stalk" evidence="12">
    <location>
        <begin position="240"/>
        <end position="282"/>
    </location>
</feature>
<evidence type="ECO:0000256" key="10">
    <source>
        <dbReference type="ARBA" id="ARBA00023237"/>
    </source>
</evidence>
<evidence type="ECO:0000259" key="12">
    <source>
        <dbReference type="Pfam" id="PF05662"/>
    </source>
</evidence>
<dbReference type="Gene3D" id="3.30.1300.30">
    <property type="entry name" value="GSPII I/J protein-like"/>
    <property type="match status" value="1"/>
</dbReference>
<dbReference type="Gene3D" id="2.150.10.10">
    <property type="entry name" value="Serralysin-like metalloprotease, C-terminal"/>
    <property type="match status" value="2"/>
</dbReference>
<name>A0A1Z9YTQ5_9GAMM</name>
<keyword evidence="10" id="KW-0998">Cell outer membrane</keyword>
<dbReference type="InterPro" id="IPR005594">
    <property type="entry name" value="YadA_C"/>
</dbReference>
<dbReference type="Pfam" id="PF05662">
    <property type="entry name" value="YadA_stalk"/>
    <property type="match status" value="3"/>
</dbReference>
<dbReference type="GO" id="GO:0009986">
    <property type="term" value="C:cell surface"/>
    <property type="evidence" value="ECO:0007669"/>
    <property type="project" value="UniProtKB-SubCell"/>
</dbReference>
<evidence type="ECO:0000256" key="6">
    <source>
        <dbReference type="ARBA" id="ARBA00022692"/>
    </source>
</evidence>
<protein>
    <recommendedName>
        <fullName evidence="15">Trimeric autotransporter adhesin YadA-like C-terminal membrane anchor domain-containing protein</fullName>
    </recommendedName>
</protein>
<dbReference type="InterPro" id="IPR045584">
    <property type="entry name" value="Pilin-like"/>
</dbReference>
<dbReference type="Gene3D" id="2.20.70.140">
    <property type="match status" value="2"/>
</dbReference>
<keyword evidence="7" id="KW-0732">Signal</keyword>
<dbReference type="RefSeq" id="WP_171294821.1">
    <property type="nucleotide sequence ID" value="NZ_NEXX01000009.1"/>
</dbReference>
<keyword evidence="8" id="KW-0653">Protein transport</keyword>
<evidence type="ECO:0000256" key="7">
    <source>
        <dbReference type="ARBA" id="ARBA00022729"/>
    </source>
</evidence>
<dbReference type="Gene3D" id="6.20.50.100">
    <property type="match status" value="1"/>
</dbReference>
<dbReference type="InterPro" id="IPR011049">
    <property type="entry name" value="Serralysin-like_metalloprot_C"/>
</dbReference>
<dbReference type="GO" id="GO:0015031">
    <property type="term" value="P:protein transport"/>
    <property type="evidence" value="ECO:0007669"/>
    <property type="project" value="UniProtKB-KW"/>
</dbReference>
<dbReference type="SUPFAM" id="SSF54523">
    <property type="entry name" value="Pili subunits"/>
    <property type="match status" value="1"/>
</dbReference>
<keyword evidence="5" id="KW-1134">Transmembrane beta strand</keyword>
<gene>
    <name evidence="13" type="ORF">CAP51_16980</name>
</gene>
<evidence type="ECO:0000256" key="5">
    <source>
        <dbReference type="ARBA" id="ARBA00022452"/>
    </source>
</evidence>
<evidence type="ECO:0000256" key="4">
    <source>
        <dbReference type="ARBA" id="ARBA00022448"/>
    </source>
</evidence>
<dbReference type="GO" id="GO:0009279">
    <property type="term" value="C:cell outer membrane"/>
    <property type="evidence" value="ECO:0007669"/>
    <property type="project" value="UniProtKB-SubCell"/>
</dbReference>
<feature type="domain" description="Trimeric autotransporter adhesin YadA-like stalk" evidence="12">
    <location>
        <begin position="2"/>
        <end position="32"/>
    </location>
</feature>
<evidence type="ECO:0000256" key="1">
    <source>
        <dbReference type="ARBA" id="ARBA00004241"/>
    </source>
</evidence>
<evidence type="ECO:0000313" key="13">
    <source>
        <dbReference type="EMBL" id="OUY05539.1"/>
    </source>
</evidence>
<evidence type="ECO:0000256" key="8">
    <source>
        <dbReference type="ARBA" id="ARBA00022927"/>
    </source>
</evidence>